<proteinExistence type="predicted"/>
<feature type="compositionally biased region" description="Polar residues" evidence="2">
    <location>
        <begin position="434"/>
        <end position="450"/>
    </location>
</feature>
<dbReference type="Pfam" id="PF20435">
    <property type="entry name" value="ASY3-like"/>
    <property type="match status" value="1"/>
</dbReference>
<keyword evidence="5" id="KW-1185">Reference proteome</keyword>
<dbReference type="AlphaFoldDB" id="A0A8J5YEQ6"/>
<accession>A0A8J5YEQ6</accession>
<evidence type="ECO:0000256" key="1">
    <source>
        <dbReference type="SAM" id="Coils"/>
    </source>
</evidence>
<evidence type="ECO:0000256" key="2">
    <source>
        <dbReference type="SAM" id="MobiDB-lite"/>
    </source>
</evidence>
<evidence type="ECO:0000313" key="4">
    <source>
        <dbReference type="EMBL" id="KAG8488831.1"/>
    </source>
</evidence>
<organism evidence="4 5">
    <name type="scientific">Gossypium anomalum</name>
    <dbReference type="NCBI Taxonomy" id="47600"/>
    <lineage>
        <taxon>Eukaryota</taxon>
        <taxon>Viridiplantae</taxon>
        <taxon>Streptophyta</taxon>
        <taxon>Embryophyta</taxon>
        <taxon>Tracheophyta</taxon>
        <taxon>Spermatophyta</taxon>
        <taxon>Magnoliopsida</taxon>
        <taxon>eudicotyledons</taxon>
        <taxon>Gunneridae</taxon>
        <taxon>Pentapetalae</taxon>
        <taxon>rosids</taxon>
        <taxon>malvids</taxon>
        <taxon>Malvales</taxon>
        <taxon>Malvaceae</taxon>
        <taxon>Malvoideae</taxon>
        <taxon>Gossypium</taxon>
    </lineage>
</organism>
<feature type="coiled-coil region" evidence="1">
    <location>
        <begin position="776"/>
        <end position="803"/>
    </location>
</feature>
<sequence length="850" mass="95718">MKDKAVVATTNNSSNLLQVATPIPAARNNCLMLYKFIFQDQMSDCRSLGSSFHPSSQSRKISIGVILDSLVERKLGDIKEDECKQSNTERIKPDNGIYAEGKNKGEAATTPKGKQTEHAEQVKSPWITPRKSLAARTASSNLGQKKHKKAKDVPVTYSVQFFSNKTFNAQNVRSKQNSFDSFIDDLTYKRKGRNDGNSQKVEFNLADAGKVPESDKLVLEGKANKTQNKPTETLKMKLQELLGNVSSPESQLSRSQDQEANANNLKPQISAEHMGHTVVKPRQNSDTIETDSENPDQIIKRPVTNSLTRKQAPAEVQTNKTKVGLSSKQKHRERIVSFREGRSTKLDDAVNTGSKLSRKKKIQKKSSKIDSRKICFAEEGNADEIKQTSYRSETPVPAGITSVLGNKMENSPSFFSEKRRENFERVQENHFFSSPVTNKNQPVNFENPTSPEKGDKQEDFGNISLRNVVHTQDNFPSPTFGFRTPILNTSPSPTPKTMEREQVACSPVPSERGFITGNIRSFRNFQVSRPVCNKSNAPAHSTVSLTIFQDSDMGIEHIKRYAHSKSSSEERLSESFEDFSPIIKRYNCHTENPISLDTGVFEKPNFNLCPIKRLRNHEDITLSECTPTTASQKGARIGESVWFHEPLEQDQEDELTRAVTLFASALETFKRKMDSTTSKKSSEILVSISEEINSLLLNAQSEIESDVGKLTSLNKTKKKRLETRLQEQQEQLKLILQNFKEDIHHHLLDCNSILEGMEAHQIELKGIMKKQKVSHQKLLMHVKEAAEIQLNNAERRITSVHEARMVCVVHPPCRVSTGQNTWLWNIAIHHISKGKDAPAETCNSRVLERQ</sequence>
<dbReference type="GO" id="GO:0051321">
    <property type="term" value="P:meiotic cell cycle"/>
    <property type="evidence" value="ECO:0007669"/>
    <property type="project" value="InterPro"/>
</dbReference>
<reference evidence="4 5" key="1">
    <citation type="journal article" date="2021" name="bioRxiv">
        <title>The Gossypium anomalum genome as a resource for cotton improvement and evolutionary analysis of hybrid incompatibility.</title>
        <authorList>
            <person name="Grover C.E."/>
            <person name="Yuan D."/>
            <person name="Arick M.A."/>
            <person name="Miller E.R."/>
            <person name="Hu G."/>
            <person name="Peterson D.G."/>
            <person name="Wendel J.F."/>
            <person name="Udall J.A."/>
        </authorList>
    </citation>
    <scope>NUCLEOTIDE SEQUENCE [LARGE SCALE GENOMIC DNA]</scope>
    <source>
        <strain evidence="4">JFW-Udall</strain>
        <tissue evidence="4">Leaf</tissue>
    </source>
</reference>
<feature type="region of interest" description="Disordered" evidence="2">
    <location>
        <begin position="85"/>
        <end position="130"/>
    </location>
</feature>
<dbReference type="Proteomes" id="UP000701853">
    <property type="component" value="Chromosome 7"/>
</dbReference>
<feature type="compositionally biased region" description="Polar residues" evidence="2">
    <location>
        <begin position="316"/>
        <end position="327"/>
    </location>
</feature>
<evidence type="ECO:0000313" key="5">
    <source>
        <dbReference type="Proteomes" id="UP000701853"/>
    </source>
</evidence>
<dbReference type="PANTHER" id="PTHR36027">
    <property type="entry name" value="MEIOSIS-SPECIFIC PROTEIN ASY3"/>
    <property type="match status" value="1"/>
</dbReference>
<feature type="domain" description="Meiosis-specific protein ASY3-like coiled-coil" evidence="3">
    <location>
        <begin position="42"/>
        <end position="802"/>
    </location>
</feature>
<protein>
    <recommendedName>
        <fullName evidence="3">Meiosis-specific protein ASY3-like coiled-coil domain-containing protein</fullName>
    </recommendedName>
</protein>
<dbReference type="OrthoDB" id="751607at2759"/>
<dbReference type="PANTHER" id="PTHR36027:SF1">
    <property type="entry name" value="MEIOSIS-SPECIFIC PROTEIN ASY3"/>
    <property type="match status" value="1"/>
</dbReference>
<evidence type="ECO:0000259" key="3">
    <source>
        <dbReference type="Pfam" id="PF20435"/>
    </source>
</evidence>
<dbReference type="InterPro" id="IPR046845">
    <property type="entry name" value="ASY3-like_CC"/>
</dbReference>
<name>A0A8J5YEQ6_9ROSI</name>
<dbReference type="InterPro" id="IPR037731">
    <property type="entry name" value="ASY3-like"/>
</dbReference>
<gene>
    <name evidence="4" type="ORF">CXB51_016880</name>
</gene>
<feature type="region of interest" description="Disordered" evidence="2">
    <location>
        <begin position="434"/>
        <end position="456"/>
    </location>
</feature>
<comment type="caution">
    <text evidence="4">The sequence shown here is derived from an EMBL/GenBank/DDBJ whole genome shotgun (WGS) entry which is preliminary data.</text>
</comment>
<keyword evidence="1" id="KW-0175">Coiled coil</keyword>
<dbReference type="EMBL" id="JAHUZN010000007">
    <property type="protein sequence ID" value="KAG8488831.1"/>
    <property type="molecule type" value="Genomic_DNA"/>
</dbReference>
<feature type="region of interest" description="Disordered" evidence="2">
    <location>
        <begin position="267"/>
        <end position="331"/>
    </location>
</feature>